<keyword evidence="2" id="KW-1185">Reference proteome</keyword>
<gene>
    <name evidence="1" type="ORF">FHS90_001818</name>
</gene>
<accession>A0A839GQD3</accession>
<dbReference type="Proteomes" id="UP000563094">
    <property type="component" value="Unassembled WGS sequence"/>
</dbReference>
<evidence type="ECO:0000313" key="2">
    <source>
        <dbReference type="Proteomes" id="UP000563094"/>
    </source>
</evidence>
<proteinExistence type="predicted"/>
<protein>
    <submittedName>
        <fullName evidence="1">Uncharacterized protein</fullName>
    </submittedName>
</protein>
<dbReference type="AlphaFoldDB" id="A0A839GQD3"/>
<comment type="caution">
    <text evidence="1">The sequence shown here is derived from an EMBL/GenBank/DDBJ whole genome shotgun (WGS) entry which is preliminary data.</text>
</comment>
<name>A0A839GQD3_9BACT</name>
<dbReference type="EMBL" id="JACJIQ010000006">
    <property type="protein sequence ID" value="MBA9077107.1"/>
    <property type="molecule type" value="Genomic_DNA"/>
</dbReference>
<sequence>MIFNKYQNYIDFFLQNNKITTYIIRSYLINDLSRISMQASKMNGL</sequence>
<organism evidence="1 2">
    <name type="scientific">Rufibacter quisquiliarum</name>
    <dbReference type="NCBI Taxonomy" id="1549639"/>
    <lineage>
        <taxon>Bacteria</taxon>
        <taxon>Pseudomonadati</taxon>
        <taxon>Bacteroidota</taxon>
        <taxon>Cytophagia</taxon>
        <taxon>Cytophagales</taxon>
        <taxon>Hymenobacteraceae</taxon>
        <taxon>Rufibacter</taxon>
    </lineage>
</organism>
<evidence type="ECO:0000313" key="1">
    <source>
        <dbReference type="EMBL" id="MBA9077107.1"/>
    </source>
</evidence>
<reference evidence="1 2" key="1">
    <citation type="submission" date="2020-08" db="EMBL/GenBank/DDBJ databases">
        <title>Genomic Encyclopedia of Type Strains, Phase IV (KMG-IV): sequencing the most valuable type-strain genomes for metagenomic binning, comparative biology and taxonomic classification.</title>
        <authorList>
            <person name="Goeker M."/>
        </authorList>
    </citation>
    <scope>NUCLEOTIDE SEQUENCE [LARGE SCALE GENOMIC DNA]</scope>
    <source>
        <strain evidence="1 2">DSM 29854</strain>
    </source>
</reference>